<organism evidence="6 7">
    <name type="scientific">Musa balbisiana</name>
    <name type="common">Banana</name>
    <dbReference type="NCBI Taxonomy" id="52838"/>
    <lineage>
        <taxon>Eukaryota</taxon>
        <taxon>Viridiplantae</taxon>
        <taxon>Streptophyta</taxon>
        <taxon>Embryophyta</taxon>
        <taxon>Tracheophyta</taxon>
        <taxon>Spermatophyta</taxon>
        <taxon>Magnoliopsida</taxon>
        <taxon>Liliopsida</taxon>
        <taxon>Zingiberales</taxon>
        <taxon>Musaceae</taxon>
        <taxon>Musa</taxon>
    </lineage>
</organism>
<feature type="domain" description="TFIIS N-terminal" evidence="5">
    <location>
        <begin position="88"/>
        <end position="160"/>
    </location>
</feature>
<evidence type="ECO:0000256" key="4">
    <source>
        <dbReference type="SAM" id="MobiDB-lite"/>
    </source>
</evidence>
<dbReference type="SMART" id="SM00509">
    <property type="entry name" value="TFS2N"/>
    <property type="match status" value="1"/>
</dbReference>
<protein>
    <recommendedName>
        <fullName evidence="5">TFIIS N-terminal domain-containing protein</fullName>
    </recommendedName>
</protein>
<dbReference type="InterPro" id="IPR017923">
    <property type="entry name" value="TFIIS_N"/>
</dbReference>
<dbReference type="PANTHER" id="PTHR47210:SF1">
    <property type="entry name" value="MEDIATOR OF RNA POLYMERASE II TRANSCRIPTION SUBUNIT 26C-RELATED"/>
    <property type="match status" value="1"/>
</dbReference>
<evidence type="ECO:0000256" key="3">
    <source>
        <dbReference type="PROSITE-ProRule" id="PRU00649"/>
    </source>
</evidence>
<dbReference type="InterPro" id="IPR035441">
    <property type="entry name" value="TFIIS/LEDGF_dom_sf"/>
</dbReference>
<feature type="compositionally biased region" description="Polar residues" evidence="4">
    <location>
        <begin position="189"/>
        <end position="208"/>
    </location>
</feature>
<sequence>MDAEELRRMLRGSGVDLWALLETAVAVAAADHAEELRARRDGIVERLYAPPAPLQKEEKGSSSPVMKTVHREEDEEDVEVNVEKRNVLAIKKSLEDADQRSEDSLVGLLQDLLDTDITFKALKETDIGRHVNVLRKHSSDEVRGLAKQVVRKWKDLVDGWVKSNSAGDSTASPAILTDGDSPHQHLGKNHQNGHQTPERGSSPHSQCEWNKKKQPSFLLRFLYLLKPCKIQADDYSSSERNTLETMEPKAKVNPPRKEALPTKPNGSATPSTSQKLLDPEKLASARRRLHENYREAQNAKKQRTIQVMDIHEIPKPKNSFVRKGGFQAKHW</sequence>
<evidence type="ECO:0000256" key="2">
    <source>
        <dbReference type="ARBA" id="ARBA00023242"/>
    </source>
</evidence>
<dbReference type="Gene3D" id="1.20.930.10">
    <property type="entry name" value="Conserved domain common to transcription factors TFIIS, elongin A, CRSP70"/>
    <property type="match status" value="1"/>
</dbReference>
<keyword evidence="2 3" id="KW-0539">Nucleus</keyword>
<keyword evidence="7" id="KW-1185">Reference proteome</keyword>
<feature type="region of interest" description="Disordered" evidence="4">
    <location>
        <begin position="163"/>
        <end position="209"/>
    </location>
</feature>
<feature type="compositionally biased region" description="Polar residues" evidence="4">
    <location>
        <begin position="264"/>
        <end position="275"/>
    </location>
</feature>
<dbReference type="PANTHER" id="PTHR47210">
    <property type="entry name" value="MEDIATOR OF RNA POLYMERASE II TRANSCRIPTION SUBUNIT 26C-RELATED"/>
    <property type="match status" value="1"/>
</dbReference>
<gene>
    <name evidence="6" type="ORF">C4D60_Mb08t30510</name>
</gene>
<dbReference type="InterPro" id="IPR044790">
    <property type="entry name" value="MD26C-like"/>
</dbReference>
<feature type="compositionally biased region" description="Polar residues" evidence="4">
    <location>
        <begin position="163"/>
        <end position="172"/>
    </location>
</feature>
<comment type="subcellular location">
    <subcellularLocation>
        <location evidence="1 3">Nucleus</location>
    </subcellularLocation>
</comment>
<feature type="region of interest" description="Disordered" evidence="4">
    <location>
        <begin position="54"/>
        <end position="78"/>
    </location>
</feature>
<dbReference type="AlphaFoldDB" id="A0A4S8K7P4"/>
<feature type="region of interest" description="Disordered" evidence="4">
    <location>
        <begin position="235"/>
        <end position="279"/>
    </location>
</feature>
<evidence type="ECO:0000313" key="6">
    <source>
        <dbReference type="EMBL" id="THU70963.1"/>
    </source>
</evidence>
<feature type="compositionally biased region" description="Basic and acidic residues" evidence="4">
    <location>
        <begin position="246"/>
        <end position="260"/>
    </location>
</feature>
<dbReference type="SUPFAM" id="SSF47676">
    <property type="entry name" value="Conserved domain common to transcription factors TFIIS, elongin A, CRSP70"/>
    <property type="match status" value="1"/>
</dbReference>
<dbReference type="Pfam" id="PF08711">
    <property type="entry name" value="Med26"/>
    <property type="match status" value="1"/>
</dbReference>
<evidence type="ECO:0000256" key="1">
    <source>
        <dbReference type="ARBA" id="ARBA00004123"/>
    </source>
</evidence>
<dbReference type="STRING" id="52838.A0A4S8K7P4"/>
<feature type="compositionally biased region" description="Polar residues" evidence="4">
    <location>
        <begin position="235"/>
        <end position="244"/>
    </location>
</feature>
<evidence type="ECO:0000313" key="7">
    <source>
        <dbReference type="Proteomes" id="UP000317650"/>
    </source>
</evidence>
<accession>A0A4S8K7P4</accession>
<name>A0A4S8K7P4_MUSBA</name>
<dbReference type="CDD" id="cd00183">
    <property type="entry name" value="TFIIS_I"/>
    <property type="match status" value="1"/>
</dbReference>
<dbReference type="GO" id="GO:0005634">
    <property type="term" value="C:nucleus"/>
    <property type="evidence" value="ECO:0007669"/>
    <property type="project" value="UniProtKB-SubCell"/>
</dbReference>
<dbReference type="Proteomes" id="UP000317650">
    <property type="component" value="Chromosome 8"/>
</dbReference>
<dbReference type="InterPro" id="IPR003617">
    <property type="entry name" value="TFIIS/CRSP70_N_sub"/>
</dbReference>
<comment type="caution">
    <text evidence="6">The sequence shown here is derived from an EMBL/GenBank/DDBJ whole genome shotgun (WGS) entry which is preliminary data.</text>
</comment>
<dbReference type="EMBL" id="PYDT01000002">
    <property type="protein sequence ID" value="THU70963.1"/>
    <property type="molecule type" value="Genomic_DNA"/>
</dbReference>
<reference evidence="6 7" key="1">
    <citation type="journal article" date="2019" name="Nat. Plants">
        <title>Genome sequencing of Musa balbisiana reveals subgenome evolution and function divergence in polyploid bananas.</title>
        <authorList>
            <person name="Yao X."/>
        </authorList>
    </citation>
    <scope>NUCLEOTIDE SEQUENCE [LARGE SCALE GENOMIC DNA]</scope>
    <source>
        <strain evidence="7">cv. DH-PKW</strain>
        <tissue evidence="6">Leaves</tissue>
    </source>
</reference>
<dbReference type="PROSITE" id="PS51319">
    <property type="entry name" value="TFIIS_N"/>
    <property type="match status" value="1"/>
</dbReference>
<evidence type="ECO:0000259" key="5">
    <source>
        <dbReference type="PROSITE" id="PS51319"/>
    </source>
</evidence>
<proteinExistence type="predicted"/>